<evidence type="ECO:0000313" key="3">
    <source>
        <dbReference type="EMBL" id="KAL2889365.1"/>
    </source>
</evidence>
<name>A0ABR4MM72_9PEZI</name>
<accession>A0ABR4MM72</accession>
<dbReference type="PANTHER" id="PTHR45708">
    <property type="entry name" value="ENDOCHITINASE"/>
    <property type="match status" value="1"/>
</dbReference>
<dbReference type="GeneID" id="98117683"/>
<keyword evidence="3" id="KW-0378">Hydrolase</keyword>
<feature type="domain" description="GH18" evidence="2">
    <location>
        <begin position="11"/>
        <end position="305"/>
    </location>
</feature>
<dbReference type="PANTHER" id="PTHR45708:SF60">
    <property type="entry name" value="III CHITINASE, PUTATIVE (AFU_ORTHOLOGUE AFUA_5G03850)-RELATED"/>
    <property type="match status" value="1"/>
</dbReference>
<dbReference type="SUPFAM" id="SSF51445">
    <property type="entry name" value="(Trans)glycosidases"/>
    <property type="match status" value="1"/>
</dbReference>
<dbReference type="InterPro" id="IPR001223">
    <property type="entry name" value="Glyco_hydro18_cat"/>
</dbReference>
<organism evidence="3 4">
    <name type="scientific">Ceratocystis lukuohia</name>
    <dbReference type="NCBI Taxonomy" id="2019550"/>
    <lineage>
        <taxon>Eukaryota</taxon>
        <taxon>Fungi</taxon>
        <taxon>Dikarya</taxon>
        <taxon>Ascomycota</taxon>
        <taxon>Pezizomycotina</taxon>
        <taxon>Sordariomycetes</taxon>
        <taxon>Hypocreomycetidae</taxon>
        <taxon>Microascales</taxon>
        <taxon>Ceratocystidaceae</taxon>
        <taxon>Ceratocystis</taxon>
    </lineage>
</organism>
<reference evidence="3 4" key="1">
    <citation type="submission" date="2020-05" db="EMBL/GenBank/DDBJ databases">
        <title>Ceratocystis lukuohia genome.</title>
        <authorList>
            <person name="Harrington T.C."/>
            <person name="Kim K."/>
            <person name="Mayers C.G."/>
        </authorList>
    </citation>
    <scope>NUCLEOTIDE SEQUENCE [LARGE SCALE GENOMIC DNA]</scope>
    <source>
        <strain evidence="3 4">C4212</strain>
    </source>
</reference>
<feature type="region of interest" description="Disordered" evidence="1">
    <location>
        <begin position="317"/>
        <end position="362"/>
    </location>
</feature>
<evidence type="ECO:0000259" key="2">
    <source>
        <dbReference type="PROSITE" id="PS51910"/>
    </source>
</evidence>
<keyword evidence="4" id="KW-1185">Reference proteome</keyword>
<proteinExistence type="predicted"/>
<dbReference type="InterPro" id="IPR050542">
    <property type="entry name" value="Glycosyl_Hydrlase18_Chitinase"/>
</dbReference>
<dbReference type="InterPro" id="IPR017853">
    <property type="entry name" value="GH"/>
</dbReference>
<dbReference type="RefSeq" id="XP_070860545.1">
    <property type="nucleotide sequence ID" value="XM_071000509.1"/>
</dbReference>
<dbReference type="GO" id="GO:0016787">
    <property type="term" value="F:hydrolase activity"/>
    <property type="evidence" value="ECO:0007669"/>
    <property type="project" value="UniProtKB-KW"/>
</dbReference>
<dbReference type="PROSITE" id="PS51910">
    <property type="entry name" value="GH18_2"/>
    <property type="match status" value="1"/>
</dbReference>
<dbReference type="Gene3D" id="3.20.20.80">
    <property type="entry name" value="Glycosidases"/>
    <property type="match status" value="1"/>
</dbReference>
<protein>
    <submittedName>
        <fullName evidence="3">Glycoside hydrolase family 18 protein</fullName>
    </submittedName>
</protein>
<comment type="caution">
    <text evidence="3">The sequence shown here is derived from an EMBL/GenBank/DDBJ whole genome shotgun (WGS) entry which is preliminary data.</text>
</comment>
<feature type="compositionally biased region" description="Basic residues" evidence="1">
    <location>
        <begin position="332"/>
        <end position="342"/>
    </location>
</feature>
<evidence type="ECO:0000256" key="1">
    <source>
        <dbReference type="SAM" id="MobiDB-lite"/>
    </source>
</evidence>
<evidence type="ECO:0000313" key="4">
    <source>
        <dbReference type="Proteomes" id="UP001610728"/>
    </source>
</evidence>
<dbReference type="Proteomes" id="UP001610728">
    <property type="component" value="Unassembled WGS sequence"/>
</dbReference>
<gene>
    <name evidence="3" type="ORF">HOO65_030866</name>
</gene>
<sequence length="362" mass="39618">MSAFPPAAGTPRVVVYHQTQYHQKRYVSLQPLVSTPGVFVTHLIVAAIHVNENPGHLTLNDHPPTDPRYDVLWQECALLQASGTKVMGMLGGAAKGTYARLCGAAVETPSPAGTDGNTSGSDTFEAFYRPLAAFIRAKRLDGLDLDVEESTSLPGIIRLIDRLRADFGTAFILTLAPVAPALIDPRANLSGFSYAQLEAARGHEIAWYNAQFYCGWGTLAEPMQYANIIGRGWRPDRIVAGTVTSPNNGAGFVEMEDLAASVIQLSEVYPTFGGVMGWEYFNSRPGGLEAPWEWAQWMTSLLGTEEGRAVAMMEAQTRKAQWQKGSTSEEKKKKKKKGKKRITAPVPTEFEYFTDGEKNEEA</sequence>
<dbReference type="EMBL" id="JABSNW010000003">
    <property type="protein sequence ID" value="KAL2889365.1"/>
    <property type="molecule type" value="Genomic_DNA"/>
</dbReference>